<keyword evidence="2" id="KW-0378">Hydrolase</keyword>
<protein>
    <submittedName>
        <fullName evidence="2">MBL fold metallo-hydrolase</fullName>
    </submittedName>
</protein>
<evidence type="ECO:0000259" key="1">
    <source>
        <dbReference type="Pfam" id="PF12706"/>
    </source>
</evidence>
<dbReference type="PANTHER" id="PTHR11203:SF49">
    <property type="entry name" value="BLL1145 PROTEIN"/>
    <property type="match status" value="1"/>
</dbReference>
<dbReference type="InterPro" id="IPR036866">
    <property type="entry name" value="RibonucZ/Hydroxyglut_hydro"/>
</dbReference>
<sequence length="312" mass="35666">MSPDFLQFNEYGLYCLAGDFYLDPSKPVKNAVISHAHADHAVAGNTNVWCTPETAAIMRHRYKKNAGANFNERNYGDEFMINGVRIRFLSAGHMLGSAQVLMTYQGTKYLYTGDLKLQADKTCVPVEWETADVLITETTFAHPEVKHPDVTSEIGKLREIKYNILLGAYALGKSQRLINLINEHVPEKKILVHHSILPINKIYESFNFHPGVYQPYDRKLMKAANEGYIYIVPPLTFNSYFRAVNVLRIFASGWKSLQQRNDAELFISDHVDWDDILDTVETVRPTEIWTLHGNGNFLREHYANSLQVKILN</sequence>
<keyword evidence="3" id="KW-1185">Reference proteome</keyword>
<dbReference type="EMBL" id="WVHT01000008">
    <property type="protein sequence ID" value="MXV52501.1"/>
    <property type="molecule type" value="Genomic_DNA"/>
</dbReference>
<accession>A0A7K1YDR3</accession>
<dbReference type="RefSeq" id="WP_160845681.1">
    <property type="nucleotide sequence ID" value="NZ_WVHT01000008.1"/>
</dbReference>
<dbReference type="PANTHER" id="PTHR11203">
    <property type="entry name" value="CLEAVAGE AND POLYADENYLATION SPECIFICITY FACTOR FAMILY MEMBER"/>
    <property type="match status" value="1"/>
</dbReference>
<evidence type="ECO:0000313" key="2">
    <source>
        <dbReference type="EMBL" id="MXV52501.1"/>
    </source>
</evidence>
<gene>
    <name evidence="2" type="ORF">GS399_16115</name>
</gene>
<name>A0A7K1YDR3_9SPHI</name>
<dbReference type="Proteomes" id="UP000466586">
    <property type="component" value="Unassembled WGS sequence"/>
</dbReference>
<dbReference type="Pfam" id="PF12706">
    <property type="entry name" value="Lactamase_B_2"/>
    <property type="match status" value="1"/>
</dbReference>
<dbReference type="SUPFAM" id="SSF56281">
    <property type="entry name" value="Metallo-hydrolase/oxidoreductase"/>
    <property type="match status" value="1"/>
</dbReference>
<reference evidence="2 3" key="1">
    <citation type="submission" date="2019-11" db="EMBL/GenBank/DDBJ databases">
        <title>Pedobacter sp. HMF7647 Genome sequencing and assembly.</title>
        <authorList>
            <person name="Kang H."/>
            <person name="Kim H."/>
            <person name="Joh K."/>
        </authorList>
    </citation>
    <scope>NUCLEOTIDE SEQUENCE [LARGE SCALE GENOMIC DNA]</scope>
    <source>
        <strain evidence="2 3">HMF7647</strain>
    </source>
</reference>
<organism evidence="2 3">
    <name type="scientific">Hufsiella arboris</name>
    <dbReference type="NCBI Taxonomy" id="2695275"/>
    <lineage>
        <taxon>Bacteria</taxon>
        <taxon>Pseudomonadati</taxon>
        <taxon>Bacteroidota</taxon>
        <taxon>Sphingobacteriia</taxon>
        <taxon>Sphingobacteriales</taxon>
        <taxon>Sphingobacteriaceae</taxon>
        <taxon>Hufsiella</taxon>
    </lineage>
</organism>
<comment type="caution">
    <text evidence="2">The sequence shown here is derived from an EMBL/GenBank/DDBJ whole genome shotgun (WGS) entry which is preliminary data.</text>
</comment>
<dbReference type="InterPro" id="IPR001279">
    <property type="entry name" value="Metallo-B-lactamas"/>
</dbReference>
<dbReference type="AlphaFoldDB" id="A0A7K1YDR3"/>
<dbReference type="InterPro" id="IPR050698">
    <property type="entry name" value="MBL"/>
</dbReference>
<dbReference type="GO" id="GO:0004521">
    <property type="term" value="F:RNA endonuclease activity"/>
    <property type="evidence" value="ECO:0007669"/>
    <property type="project" value="TreeGrafter"/>
</dbReference>
<evidence type="ECO:0000313" key="3">
    <source>
        <dbReference type="Proteomes" id="UP000466586"/>
    </source>
</evidence>
<feature type="domain" description="Metallo-beta-lactamase" evidence="1">
    <location>
        <begin position="26"/>
        <end position="147"/>
    </location>
</feature>
<dbReference type="Gene3D" id="3.60.15.10">
    <property type="entry name" value="Ribonuclease Z/Hydroxyacylglutathione hydrolase-like"/>
    <property type="match status" value="1"/>
</dbReference>
<proteinExistence type="predicted"/>
<dbReference type="GO" id="GO:0016787">
    <property type="term" value="F:hydrolase activity"/>
    <property type="evidence" value="ECO:0007669"/>
    <property type="project" value="UniProtKB-KW"/>
</dbReference>